<gene>
    <name evidence="8" type="ORF">LH29_15465</name>
</gene>
<dbReference type="STRING" id="1544798.LH29_15465"/>
<feature type="chain" id="PRO_5002330634" evidence="5">
    <location>
        <begin position="25"/>
        <end position="499"/>
    </location>
</feature>
<evidence type="ECO:0000313" key="9">
    <source>
        <dbReference type="Proteomes" id="UP000032544"/>
    </source>
</evidence>
<dbReference type="PATRIC" id="fig|1544798.3.peg.3260"/>
<dbReference type="SUPFAM" id="SSF51011">
    <property type="entry name" value="Glycosyl hydrolase domain"/>
    <property type="match status" value="1"/>
</dbReference>
<dbReference type="OrthoDB" id="9806701at2"/>
<dbReference type="SUPFAM" id="SSF51445">
    <property type="entry name" value="(Trans)glycosidases"/>
    <property type="match status" value="1"/>
</dbReference>
<dbReference type="InterPro" id="IPR033452">
    <property type="entry name" value="GH30_C"/>
</dbReference>
<protein>
    <submittedName>
        <fullName evidence="8">Glucosylceramidase</fullName>
    </submittedName>
</protein>
<organism evidence="8 9">
    <name type="scientific">Draconibacterium sediminis</name>
    <dbReference type="NCBI Taxonomy" id="1544798"/>
    <lineage>
        <taxon>Bacteria</taxon>
        <taxon>Pseudomonadati</taxon>
        <taxon>Bacteroidota</taxon>
        <taxon>Bacteroidia</taxon>
        <taxon>Marinilabiliales</taxon>
        <taxon>Prolixibacteraceae</taxon>
        <taxon>Draconibacterium</taxon>
    </lineage>
</organism>
<evidence type="ECO:0000256" key="4">
    <source>
        <dbReference type="RuleBase" id="RU361188"/>
    </source>
</evidence>
<dbReference type="InterPro" id="IPR017853">
    <property type="entry name" value="GH"/>
</dbReference>
<dbReference type="GO" id="GO:0004348">
    <property type="term" value="F:glucosylceramidase activity"/>
    <property type="evidence" value="ECO:0007669"/>
    <property type="project" value="InterPro"/>
</dbReference>
<reference evidence="8 9" key="1">
    <citation type="submission" date="2014-09" db="EMBL/GenBank/DDBJ databases">
        <title>Draft Genome Sequence of Draconibacterium sp. JN14CK-3.</title>
        <authorList>
            <person name="Dong C."/>
            <person name="Lai Q."/>
            <person name="Shao Z."/>
        </authorList>
    </citation>
    <scope>NUCLEOTIDE SEQUENCE [LARGE SCALE GENOMIC DNA]</scope>
    <source>
        <strain evidence="8 9">JN14CK-3</strain>
    </source>
</reference>
<dbReference type="GO" id="GO:0016020">
    <property type="term" value="C:membrane"/>
    <property type="evidence" value="ECO:0007669"/>
    <property type="project" value="GOC"/>
</dbReference>
<dbReference type="EMBL" id="JRHC01000004">
    <property type="protein sequence ID" value="KJF42825.1"/>
    <property type="molecule type" value="Genomic_DNA"/>
</dbReference>
<sequence length="499" mass="56161">MRKLFDIKFILLITLLCCGFVACSDDSNSDIEEPVKPEPETGDVTLYITTNTRSQDFATKAVDFSDKSNMSPSTINLEPETRYQTMDGFGAAITGSTCYNLLQMTEDNREKFLKETFSPTEGMGYSYVRISIGCSDFSLSEYTCCDTEGIENFGLTSEETDYVIPILQEIQAINPDLKILGSPWTCPRWMKVNNLTDLQPFNSWTSGQLNPAYYADYATYFVKWIQVLKEYGIEIYSVTPQNEPLNRGNSASLYMGWEEQLEFVKNNLVPAFKAASLNTKIYLFDHNYNYDNMGGQNDYPVKIYDAGVDEDIVVGAAYHNYGGNKEELLDIHEKAPERELIFTETSIGTWNDGRNLQNRLIEDMREVALGTVNNWCKGVIVWNLMLDSDRGPNREGGCQTCYGAVDIDRANYSSITRNSHYYIIGHLSSVVKPGAVRIGTSGFSDAGFYYSAFENTDGTYAVVLLNSNSASKMITLDDGTNHFSYEVPAKSVISYQWKK</sequence>
<dbReference type="Pfam" id="PF17189">
    <property type="entry name" value="Glyco_hydro_30C"/>
    <property type="match status" value="1"/>
</dbReference>
<evidence type="ECO:0000259" key="6">
    <source>
        <dbReference type="Pfam" id="PF02055"/>
    </source>
</evidence>
<keyword evidence="2 5" id="KW-0732">Signal</keyword>
<dbReference type="GO" id="GO:0006680">
    <property type="term" value="P:glucosylceramide catabolic process"/>
    <property type="evidence" value="ECO:0007669"/>
    <property type="project" value="TreeGrafter"/>
</dbReference>
<keyword evidence="3 4" id="KW-0378">Hydrolase</keyword>
<evidence type="ECO:0000256" key="2">
    <source>
        <dbReference type="ARBA" id="ARBA00022729"/>
    </source>
</evidence>
<evidence type="ECO:0000256" key="5">
    <source>
        <dbReference type="SAM" id="SignalP"/>
    </source>
</evidence>
<keyword evidence="9" id="KW-1185">Reference proteome</keyword>
<dbReference type="PROSITE" id="PS51257">
    <property type="entry name" value="PROKAR_LIPOPROTEIN"/>
    <property type="match status" value="1"/>
</dbReference>
<evidence type="ECO:0000313" key="8">
    <source>
        <dbReference type="EMBL" id="KJF42825.1"/>
    </source>
</evidence>
<dbReference type="Proteomes" id="UP000032544">
    <property type="component" value="Unassembled WGS sequence"/>
</dbReference>
<dbReference type="InterPro" id="IPR033453">
    <property type="entry name" value="Glyco_hydro_30_TIM-barrel"/>
</dbReference>
<comment type="similarity">
    <text evidence="1 4">Belongs to the glycosyl hydrolase 30 family.</text>
</comment>
<dbReference type="InterPro" id="IPR013780">
    <property type="entry name" value="Glyco_hydro_b"/>
</dbReference>
<dbReference type="PRINTS" id="PR00843">
    <property type="entry name" value="GLHYDRLASE30"/>
</dbReference>
<dbReference type="Gene3D" id="2.60.40.1180">
    <property type="entry name" value="Golgi alpha-mannosidase II"/>
    <property type="match status" value="1"/>
</dbReference>
<evidence type="ECO:0000256" key="1">
    <source>
        <dbReference type="ARBA" id="ARBA00005382"/>
    </source>
</evidence>
<dbReference type="Pfam" id="PF02055">
    <property type="entry name" value="Glyco_hydro_30"/>
    <property type="match status" value="1"/>
</dbReference>
<keyword evidence="4" id="KW-0326">Glycosidase</keyword>
<dbReference type="AlphaFoldDB" id="A0A0D8J787"/>
<dbReference type="Gene3D" id="3.20.20.80">
    <property type="entry name" value="Glycosidases"/>
    <property type="match status" value="1"/>
</dbReference>
<evidence type="ECO:0000259" key="7">
    <source>
        <dbReference type="Pfam" id="PF17189"/>
    </source>
</evidence>
<name>A0A0D8J787_9BACT</name>
<feature type="domain" description="Glycosyl hydrolase family 30 beta sandwich" evidence="7">
    <location>
        <begin position="434"/>
        <end position="495"/>
    </location>
</feature>
<comment type="caution">
    <text evidence="8">The sequence shown here is derived from an EMBL/GenBank/DDBJ whole genome shotgun (WGS) entry which is preliminary data.</text>
</comment>
<dbReference type="RefSeq" id="WP_045031220.1">
    <property type="nucleotide sequence ID" value="NZ_JRHC01000004.1"/>
</dbReference>
<proteinExistence type="inferred from homology"/>
<feature type="signal peptide" evidence="5">
    <location>
        <begin position="1"/>
        <end position="24"/>
    </location>
</feature>
<dbReference type="PANTHER" id="PTHR11069:SF23">
    <property type="entry name" value="LYSOSOMAL ACID GLUCOSYLCERAMIDASE"/>
    <property type="match status" value="1"/>
</dbReference>
<feature type="domain" description="Glycosyl hydrolase family 30 TIM-barrel" evidence="6">
    <location>
        <begin position="87"/>
        <end position="429"/>
    </location>
</feature>
<dbReference type="PANTHER" id="PTHR11069">
    <property type="entry name" value="GLUCOSYLCERAMIDASE"/>
    <property type="match status" value="1"/>
</dbReference>
<accession>A0A0D8J787</accession>
<evidence type="ECO:0000256" key="3">
    <source>
        <dbReference type="ARBA" id="ARBA00022801"/>
    </source>
</evidence>
<dbReference type="InterPro" id="IPR001139">
    <property type="entry name" value="Glyco_hydro_30"/>
</dbReference>